<evidence type="ECO:0000256" key="5">
    <source>
        <dbReference type="ARBA" id="ARBA00022884"/>
    </source>
</evidence>
<dbReference type="AlphaFoldDB" id="A0A2M7AQB0"/>
<dbReference type="SUPFAM" id="SSF81891">
    <property type="entry name" value="Poly A polymerase C-terminal region-like"/>
    <property type="match status" value="1"/>
</dbReference>
<reference evidence="8" key="1">
    <citation type="submission" date="2017-09" db="EMBL/GenBank/DDBJ databases">
        <title>Depth-based differentiation of microbial function through sediment-hosted aquifers and enrichment of novel symbionts in the deep terrestrial subsurface.</title>
        <authorList>
            <person name="Probst A.J."/>
            <person name="Ladd B."/>
            <person name="Jarett J.K."/>
            <person name="Geller-Mcgrath D.E."/>
            <person name="Sieber C.M.K."/>
            <person name="Emerson J.B."/>
            <person name="Anantharaman K."/>
            <person name="Thomas B.C."/>
            <person name="Malmstrom R."/>
            <person name="Stieglmeier M."/>
            <person name="Klingl A."/>
            <person name="Woyke T."/>
            <person name="Ryan C.M."/>
            <person name="Banfield J.F."/>
        </authorList>
    </citation>
    <scope>NUCLEOTIDE SEQUENCE [LARGE SCALE GENOMIC DNA]</scope>
</reference>
<dbReference type="Gene3D" id="1.10.246.80">
    <property type="match status" value="1"/>
</dbReference>
<evidence type="ECO:0000256" key="3">
    <source>
        <dbReference type="ARBA" id="ARBA00022723"/>
    </source>
</evidence>
<gene>
    <name evidence="7" type="ORF">COS80_01065</name>
</gene>
<dbReference type="GO" id="GO:0046872">
    <property type="term" value="F:metal ion binding"/>
    <property type="evidence" value="ECO:0007669"/>
    <property type="project" value="UniProtKB-KW"/>
</dbReference>
<feature type="non-terminal residue" evidence="7">
    <location>
        <position position="1"/>
    </location>
</feature>
<evidence type="ECO:0000313" key="8">
    <source>
        <dbReference type="Proteomes" id="UP000230972"/>
    </source>
</evidence>
<evidence type="ECO:0000259" key="6">
    <source>
        <dbReference type="Pfam" id="PF13735"/>
    </source>
</evidence>
<dbReference type="InterPro" id="IPR032810">
    <property type="entry name" value="CCA-adding_enz_C"/>
</dbReference>
<dbReference type="GO" id="GO:0003723">
    <property type="term" value="F:RNA binding"/>
    <property type="evidence" value="ECO:0007669"/>
    <property type="project" value="UniProtKB-KW"/>
</dbReference>
<accession>A0A2M7AQB0</accession>
<keyword evidence="2" id="KW-0808">Transferase</keyword>
<sequence length="54" mass="6195">SIKDLKIDGCDVMKTLNLKPGPRVGEILEKLFEKVVVKEIPNEKEKLLEKLKTF</sequence>
<keyword evidence="4" id="KW-0460">Magnesium</keyword>
<dbReference type="GO" id="GO:0008033">
    <property type="term" value="P:tRNA processing"/>
    <property type="evidence" value="ECO:0007669"/>
    <property type="project" value="UniProtKB-KW"/>
</dbReference>
<keyword evidence="5" id="KW-0694">RNA-binding</keyword>
<evidence type="ECO:0000256" key="1">
    <source>
        <dbReference type="ARBA" id="ARBA00022694"/>
    </source>
</evidence>
<dbReference type="EMBL" id="PEWC01000023">
    <property type="protein sequence ID" value="PIU71827.1"/>
    <property type="molecule type" value="Genomic_DNA"/>
</dbReference>
<proteinExistence type="predicted"/>
<organism evidence="7 8">
    <name type="scientific">Candidatus Woesebacteria bacterium CG06_land_8_20_14_3_00_39_27</name>
    <dbReference type="NCBI Taxonomy" id="1975057"/>
    <lineage>
        <taxon>Bacteria</taxon>
        <taxon>Candidatus Woeseibacteriota</taxon>
    </lineage>
</organism>
<dbReference type="Proteomes" id="UP000230972">
    <property type="component" value="Unassembled WGS sequence"/>
</dbReference>
<dbReference type="GO" id="GO:0016779">
    <property type="term" value="F:nucleotidyltransferase activity"/>
    <property type="evidence" value="ECO:0007669"/>
    <property type="project" value="UniProtKB-KW"/>
</dbReference>
<feature type="domain" description="CCA-adding enzyme C-terminal" evidence="6">
    <location>
        <begin position="2"/>
        <end position="50"/>
    </location>
</feature>
<protein>
    <recommendedName>
        <fullName evidence="6">CCA-adding enzyme C-terminal domain-containing protein</fullName>
    </recommendedName>
</protein>
<evidence type="ECO:0000313" key="7">
    <source>
        <dbReference type="EMBL" id="PIU71827.1"/>
    </source>
</evidence>
<keyword evidence="3" id="KW-0479">Metal-binding</keyword>
<evidence type="ECO:0000256" key="2">
    <source>
        <dbReference type="ARBA" id="ARBA00022695"/>
    </source>
</evidence>
<keyword evidence="1" id="KW-0819">tRNA processing</keyword>
<name>A0A2M7AQB0_9BACT</name>
<comment type="caution">
    <text evidence="7">The sequence shown here is derived from an EMBL/GenBank/DDBJ whole genome shotgun (WGS) entry which is preliminary data.</text>
</comment>
<dbReference type="Pfam" id="PF13735">
    <property type="entry name" value="tRNA_NucTran2_2"/>
    <property type="match status" value="1"/>
</dbReference>
<evidence type="ECO:0000256" key="4">
    <source>
        <dbReference type="ARBA" id="ARBA00022842"/>
    </source>
</evidence>
<keyword evidence="2" id="KW-0548">Nucleotidyltransferase</keyword>